<feature type="compositionally biased region" description="Low complexity" evidence="1">
    <location>
        <begin position="258"/>
        <end position="278"/>
    </location>
</feature>
<sequence>MATNPSNTKSSLILNASITFKLSRKNFRAWKRQVTTLLAGIEVMGHIDGTTPIQTETIINNGVSAPNPDYTKWFTLDQLIINLLLSSMTEADSISFASYETARTLWVAIESQFNNTSRSHVMSVTNQIQRCTKGDKSITDYLFSVKSLADELAVIDKSLSDDDITLFVLNGLGAEYNDIAASIRTRQHPFTFEELHSHLLAHDDYLRREAVQVDIQVPTANFAHHTSPNQRSSKDDGILPIPSTGRGNNFSKQSQHHGSNTRGSNYRGRGRGFNSRGNRPPPRCQLCSLLGHIAKYCPQLLQRNNQPVANFASASHSAAPNWVFDTGASHHITSNLNNMQLHSEYDGPEEVQIGDGTGSGHGGDVDARFK</sequence>
<reference evidence="2" key="1">
    <citation type="journal article" date="2018" name="Nat. Plants">
        <title>Whole-genome landscape of Medicago truncatula symbiotic genes.</title>
        <authorList>
            <person name="Pecrix Y."/>
            <person name="Gamas P."/>
            <person name="Carrere S."/>
        </authorList>
    </citation>
    <scope>NUCLEOTIDE SEQUENCE</scope>
    <source>
        <tissue evidence="2">Leaves</tissue>
    </source>
</reference>
<keyword evidence="2" id="KW-0808">Transferase</keyword>
<dbReference type="Gramene" id="rna7280">
    <property type="protein sequence ID" value="RHN71656.1"/>
    <property type="gene ID" value="gene7280"/>
</dbReference>
<feature type="region of interest" description="Disordered" evidence="1">
    <location>
        <begin position="348"/>
        <end position="370"/>
    </location>
</feature>
<proteinExistence type="predicted"/>
<keyword evidence="2" id="KW-0548">Nucleotidyltransferase</keyword>
<name>A0A396J0W2_MEDTR</name>
<dbReference type="Pfam" id="PF14223">
    <property type="entry name" value="Retrotran_gag_2"/>
    <property type="match status" value="1"/>
</dbReference>
<dbReference type="GO" id="GO:0003676">
    <property type="term" value="F:nucleic acid binding"/>
    <property type="evidence" value="ECO:0007669"/>
    <property type="project" value="InterPro"/>
</dbReference>
<feature type="region of interest" description="Disordered" evidence="1">
    <location>
        <begin position="221"/>
        <end position="281"/>
    </location>
</feature>
<gene>
    <name evidence="2" type="ORF">MtrunA17_Chr2g0279211</name>
</gene>
<dbReference type="AlphaFoldDB" id="A0A396J0W2"/>
<dbReference type="GO" id="GO:0008270">
    <property type="term" value="F:zinc ion binding"/>
    <property type="evidence" value="ECO:0007669"/>
    <property type="project" value="InterPro"/>
</dbReference>
<accession>A0A396J0W2</accession>
<comment type="caution">
    <text evidence="2">The sequence shown here is derived from an EMBL/GenBank/DDBJ whole genome shotgun (WGS) entry which is preliminary data.</text>
</comment>
<evidence type="ECO:0000256" key="1">
    <source>
        <dbReference type="SAM" id="MobiDB-lite"/>
    </source>
</evidence>
<evidence type="ECO:0000313" key="2">
    <source>
        <dbReference type="EMBL" id="RHN71656.1"/>
    </source>
</evidence>
<dbReference type="GO" id="GO:0003964">
    <property type="term" value="F:RNA-directed DNA polymerase activity"/>
    <property type="evidence" value="ECO:0007669"/>
    <property type="project" value="UniProtKB-KW"/>
</dbReference>
<dbReference type="Proteomes" id="UP000265566">
    <property type="component" value="Chromosome 2"/>
</dbReference>
<dbReference type="EC" id="2.7.7.49" evidence="2"/>
<dbReference type="SUPFAM" id="SSF57756">
    <property type="entry name" value="Retrovirus zinc finger-like domains"/>
    <property type="match status" value="1"/>
</dbReference>
<feature type="compositionally biased region" description="Polar residues" evidence="1">
    <location>
        <begin position="245"/>
        <end position="257"/>
    </location>
</feature>
<dbReference type="InterPro" id="IPR036875">
    <property type="entry name" value="Znf_CCHC_sf"/>
</dbReference>
<organism evidence="2">
    <name type="scientific">Medicago truncatula</name>
    <name type="common">Barrel medic</name>
    <name type="synonym">Medicago tribuloides</name>
    <dbReference type="NCBI Taxonomy" id="3880"/>
    <lineage>
        <taxon>Eukaryota</taxon>
        <taxon>Viridiplantae</taxon>
        <taxon>Streptophyta</taxon>
        <taxon>Embryophyta</taxon>
        <taxon>Tracheophyta</taxon>
        <taxon>Spermatophyta</taxon>
        <taxon>Magnoliopsida</taxon>
        <taxon>eudicotyledons</taxon>
        <taxon>Gunneridae</taxon>
        <taxon>Pentapetalae</taxon>
        <taxon>rosids</taxon>
        <taxon>fabids</taxon>
        <taxon>Fabales</taxon>
        <taxon>Fabaceae</taxon>
        <taxon>Papilionoideae</taxon>
        <taxon>50 kb inversion clade</taxon>
        <taxon>NPAAA clade</taxon>
        <taxon>Hologalegina</taxon>
        <taxon>IRL clade</taxon>
        <taxon>Trifolieae</taxon>
        <taxon>Medicago</taxon>
    </lineage>
</organism>
<dbReference type="PANTHER" id="PTHR47481:SF34">
    <property type="entry name" value="CCHC-TYPE DOMAIN-CONTAINING PROTEIN"/>
    <property type="match status" value="1"/>
</dbReference>
<dbReference type="EMBL" id="PSQE01000002">
    <property type="protein sequence ID" value="RHN71656.1"/>
    <property type="molecule type" value="Genomic_DNA"/>
</dbReference>
<keyword evidence="2" id="KW-0695">RNA-directed DNA polymerase</keyword>
<dbReference type="PANTHER" id="PTHR47481">
    <property type="match status" value="1"/>
</dbReference>
<protein>
    <submittedName>
        <fullName evidence="2">Putative RNA-directed DNA polymerase</fullName>
        <ecNumber evidence="2">2.7.7.49</ecNumber>
    </submittedName>
</protein>